<sequence length="103" mass="11254">MFSMHLASLYAGTSTDTGSVTAGPQRKPRRRTRRAWTPESRSIRAKRPMTRNPVAARPTTRTPVRVSEACTSRIQALPFHRPAPVTSVCAPAAPRASVRVSNS</sequence>
<evidence type="ECO:0000256" key="1">
    <source>
        <dbReference type="SAM" id="MobiDB-lite"/>
    </source>
</evidence>
<name>A0A117NWQ0_9ACTN</name>
<organism evidence="2 3">
    <name type="scientific">Streptomyces curacoi</name>
    <dbReference type="NCBI Taxonomy" id="146536"/>
    <lineage>
        <taxon>Bacteria</taxon>
        <taxon>Bacillati</taxon>
        <taxon>Actinomycetota</taxon>
        <taxon>Actinomycetes</taxon>
        <taxon>Kitasatosporales</taxon>
        <taxon>Streptomycetaceae</taxon>
        <taxon>Streptomyces</taxon>
    </lineage>
</organism>
<dbReference type="AlphaFoldDB" id="A0A117NWQ0"/>
<feature type="compositionally biased region" description="Polar residues" evidence="1">
    <location>
        <begin position="11"/>
        <end position="22"/>
    </location>
</feature>
<reference evidence="2 3" key="1">
    <citation type="submission" date="2015-10" db="EMBL/GenBank/DDBJ databases">
        <title>Draft genome sequence of Streptomyces curacoi DSM 40107, type strain for the species Streptomyces curacoi.</title>
        <authorList>
            <person name="Ruckert C."/>
            <person name="Winkler A."/>
            <person name="Kalinowski J."/>
            <person name="Kampfer P."/>
            <person name="Glaeser S."/>
        </authorList>
    </citation>
    <scope>NUCLEOTIDE SEQUENCE [LARGE SCALE GENOMIC DNA]</scope>
    <source>
        <strain evidence="2 3">DSM 40107</strain>
    </source>
</reference>
<evidence type="ECO:0000313" key="3">
    <source>
        <dbReference type="Proteomes" id="UP000054024"/>
    </source>
</evidence>
<comment type="caution">
    <text evidence="2">The sequence shown here is derived from an EMBL/GenBank/DDBJ whole genome shotgun (WGS) entry which is preliminary data.</text>
</comment>
<keyword evidence="3" id="KW-1185">Reference proteome</keyword>
<proteinExistence type="predicted"/>
<gene>
    <name evidence="2" type="ORF">AQI70_32925</name>
</gene>
<dbReference type="Proteomes" id="UP000054024">
    <property type="component" value="Unassembled WGS sequence"/>
</dbReference>
<feature type="region of interest" description="Disordered" evidence="1">
    <location>
        <begin position="1"/>
        <end position="67"/>
    </location>
</feature>
<evidence type="ECO:0000313" key="2">
    <source>
        <dbReference type="EMBL" id="KUM68815.1"/>
    </source>
</evidence>
<dbReference type="EMBL" id="LMWJ01000030">
    <property type="protein sequence ID" value="KUM68815.1"/>
    <property type="molecule type" value="Genomic_DNA"/>
</dbReference>
<protein>
    <submittedName>
        <fullName evidence="2">Uncharacterized protein</fullName>
    </submittedName>
</protein>
<accession>A0A117NWQ0</accession>